<protein>
    <submittedName>
        <fullName evidence="9">Response regulator transcription factor</fullName>
    </submittedName>
</protein>
<feature type="domain" description="HTH luxR-type" evidence="7">
    <location>
        <begin position="140"/>
        <end position="205"/>
    </location>
</feature>
<dbReference type="PANTHER" id="PTHR44688:SF16">
    <property type="entry name" value="DNA-BINDING TRANSCRIPTIONAL ACTIVATOR DEVR_DOSR"/>
    <property type="match status" value="1"/>
</dbReference>
<dbReference type="InterPro" id="IPR036388">
    <property type="entry name" value="WH-like_DNA-bd_sf"/>
</dbReference>
<dbReference type="RefSeq" id="WP_136383801.1">
    <property type="nucleotide sequence ID" value="NZ_SSOD01000003.1"/>
</dbReference>
<gene>
    <name evidence="9" type="ORF">E6O51_04595</name>
</gene>
<feature type="domain" description="Response regulatory" evidence="8">
    <location>
        <begin position="8"/>
        <end position="124"/>
    </location>
</feature>
<evidence type="ECO:0000256" key="3">
    <source>
        <dbReference type="ARBA" id="ARBA00023015"/>
    </source>
</evidence>
<name>A0A4S4AUY8_9RHOO</name>
<keyword evidence="4" id="KW-0238">DNA-binding</keyword>
<keyword evidence="10" id="KW-1185">Reference proteome</keyword>
<dbReference type="SUPFAM" id="SSF52172">
    <property type="entry name" value="CheY-like"/>
    <property type="match status" value="1"/>
</dbReference>
<dbReference type="OrthoDB" id="9802186at2"/>
<dbReference type="Pfam" id="PF00072">
    <property type="entry name" value="Response_reg"/>
    <property type="match status" value="1"/>
</dbReference>
<evidence type="ECO:0000256" key="5">
    <source>
        <dbReference type="ARBA" id="ARBA00023163"/>
    </source>
</evidence>
<keyword evidence="5" id="KW-0804">Transcription</keyword>
<keyword evidence="1 6" id="KW-0597">Phosphoprotein</keyword>
<dbReference type="GO" id="GO:0000160">
    <property type="term" value="P:phosphorelay signal transduction system"/>
    <property type="evidence" value="ECO:0007669"/>
    <property type="project" value="UniProtKB-KW"/>
</dbReference>
<dbReference type="CDD" id="cd06170">
    <property type="entry name" value="LuxR_C_like"/>
    <property type="match status" value="1"/>
</dbReference>
<dbReference type="Gene3D" id="1.10.10.10">
    <property type="entry name" value="Winged helix-like DNA-binding domain superfamily/Winged helix DNA-binding domain"/>
    <property type="match status" value="1"/>
</dbReference>
<dbReference type="InterPro" id="IPR016032">
    <property type="entry name" value="Sig_transdc_resp-reg_C-effctor"/>
</dbReference>
<evidence type="ECO:0000259" key="7">
    <source>
        <dbReference type="PROSITE" id="PS50043"/>
    </source>
</evidence>
<dbReference type="AlphaFoldDB" id="A0A4S4AUY8"/>
<dbReference type="PANTHER" id="PTHR44688">
    <property type="entry name" value="DNA-BINDING TRANSCRIPTIONAL ACTIVATOR DEVR_DOSR"/>
    <property type="match status" value="1"/>
</dbReference>
<accession>A0A4S4AUY8</accession>
<keyword evidence="3" id="KW-0805">Transcription regulation</keyword>
<evidence type="ECO:0000256" key="6">
    <source>
        <dbReference type="PROSITE-ProRule" id="PRU00169"/>
    </source>
</evidence>
<keyword evidence="2" id="KW-0902">Two-component regulatory system</keyword>
<proteinExistence type="predicted"/>
<dbReference type="PROSITE" id="PS00622">
    <property type="entry name" value="HTH_LUXR_1"/>
    <property type="match status" value="1"/>
</dbReference>
<dbReference type="SUPFAM" id="SSF46894">
    <property type="entry name" value="C-terminal effector domain of the bipartite response regulators"/>
    <property type="match status" value="1"/>
</dbReference>
<evidence type="ECO:0000256" key="4">
    <source>
        <dbReference type="ARBA" id="ARBA00023125"/>
    </source>
</evidence>
<dbReference type="InterPro" id="IPR000792">
    <property type="entry name" value="Tscrpt_reg_LuxR_C"/>
</dbReference>
<dbReference type="Gene3D" id="3.40.50.2300">
    <property type="match status" value="1"/>
</dbReference>
<evidence type="ECO:0000256" key="1">
    <source>
        <dbReference type="ARBA" id="ARBA00022553"/>
    </source>
</evidence>
<dbReference type="SMART" id="SM00448">
    <property type="entry name" value="REC"/>
    <property type="match status" value="1"/>
</dbReference>
<dbReference type="GO" id="GO:0003677">
    <property type="term" value="F:DNA binding"/>
    <property type="evidence" value="ECO:0007669"/>
    <property type="project" value="UniProtKB-KW"/>
</dbReference>
<evidence type="ECO:0000313" key="10">
    <source>
        <dbReference type="Proteomes" id="UP000307956"/>
    </source>
</evidence>
<dbReference type="EMBL" id="SSOD01000003">
    <property type="protein sequence ID" value="THF63350.1"/>
    <property type="molecule type" value="Genomic_DNA"/>
</dbReference>
<dbReference type="InterPro" id="IPR011006">
    <property type="entry name" value="CheY-like_superfamily"/>
</dbReference>
<dbReference type="GO" id="GO:0006355">
    <property type="term" value="P:regulation of DNA-templated transcription"/>
    <property type="evidence" value="ECO:0007669"/>
    <property type="project" value="InterPro"/>
</dbReference>
<dbReference type="PROSITE" id="PS50110">
    <property type="entry name" value="RESPONSE_REGULATORY"/>
    <property type="match status" value="1"/>
</dbReference>
<evidence type="ECO:0000313" key="9">
    <source>
        <dbReference type="EMBL" id="THF63350.1"/>
    </source>
</evidence>
<dbReference type="FunFam" id="3.40.50.2300:FF:000018">
    <property type="entry name" value="DNA-binding transcriptional regulator NtrC"/>
    <property type="match status" value="1"/>
</dbReference>
<evidence type="ECO:0000256" key="2">
    <source>
        <dbReference type="ARBA" id="ARBA00023012"/>
    </source>
</evidence>
<organism evidence="9 10">
    <name type="scientific">Pseudothauera rhizosphaerae</name>
    <dbReference type="NCBI Taxonomy" id="2565932"/>
    <lineage>
        <taxon>Bacteria</taxon>
        <taxon>Pseudomonadati</taxon>
        <taxon>Pseudomonadota</taxon>
        <taxon>Betaproteobacteria</taxon>
        <taxon>Rhodocyclales</taxon>
        <taxon>Zoogloeaceae</taxon>
        <taxon>Pseudothauera</taxon>
    </lineage>
</organism>
<dbReference type="PRINTS" id="PR00038">
    <property type="entry name" value="HTHLUXR"/>
</dbReference>
<sequence length="210" mass="22836">MTDRSPQTIHIVDDDAAFRRSLVFLLESVGWQAVAHASAEDFLASCGDDCAGLACLVLDIRMPMMSGLELQQRLAQRGWTVPVVFITGHGDVELAVQAMKHGASDFLEKPFRDQALIDAVTAAVRKGNSERADAARREEAAAVLARLSPRESEVARLVALGLPNKVVARELDISEKTVHVHRQHVMDKTGLGSAAELARLMLRADPHALD</sequence>
<dbReference type="CDD" id="cd17537">
    <property type="entry name" value="REC_FixJ"/>
    <property type="match status" value="1"/>
</dbReference>
<dbReference type="PROSITE" id="PS50043">
    <property type="entry name" value="HTH_LUXR_2"/>
    <property type="match status" value="1"/>
</dbReference>
<dbReference type="Proteomes" id="UP000307956">
    <property type="component" value="Unassembled WGS sequence"/>
</dbReference>
<reference evidence="9 10" key="1">
    <citation type="submission" date="2019-04" db="EMBL/GenBank/DDBJ databases">
        <title>Azoarcus rhizosphaerae sp. nov. isolated from rhizosphere of Ficus religiosa.</title>
        <authorList>
            <person name="Lin S.-Y."/>
            <person name="Hameed A."/>
            <person name="Hsu Y.-H."/>
            <person name="Young C.-C."/>
        </authorList>
    </citation>
    <scope>NUCLEOTIDE SEQUENCE [LARGE SCALE GENOMIC DNA]</scope>
    <source>
        <strain evidence="9 10">CC-YHH848</strain>
    </source>
</reference>
<dbReference type="SMART" id="SM00421">
    <property type="entry name" value="HTH_LUXR"/>
    <property type="match status" value="1"/>
</dbReference>
<feature type="modified residue" description="4-aspartylphosphate" evidence="6">
    <location>
        <position position="59"/>
    </location>
</feature>
<evidence type="ECO:0000259" key="8">
    <source>
        <dbReference type="PROSITE" id="PS50110"/>
    </source>
</evidence>
<dbReference type="InterPro" id="IPR001789">
    <property type="entry name" value="Sig_transdc_resp-reg_receiver"/>
</dbReference>
<dbReference type="Pfam" id="PF00196">
    <property type="entry name" value="GerE"/>
    <property type="match status" value="1"/>
</dbReference>
<comment type="caution">
    <text evidence="9">The sequence shown here is derived from an EMBL/GenBank/DDBJ whole genome shotgun (WGS) entry which is preliminary data.</text>
</comment>